<proteinExistence type="predicted"/>
<dbReference type="EMBL" id="JAWCUA010000010">
    <property type="protein sequence ID" value="MDU0114826.1"/>
    <property type="molecule type" value="Genomic_DNA"/>
</dbReference>
<gene>
    <name evidence="2" type="ORF">RT723_17875</name>
</gene>
<dbReference type="Pfam" id="PF09842">
    <property type="entry name" value="DUF2069"/>
    <property type="match status" value="1"/>
</dbReference>
<comment type="caution">
    <text evidence="2">The sequence shown here is derived from an EMBL/GenBank/DDBJ whole genome shotgun (WGS) entry which is preliminary data.</text>
</comment>
<dbReference type="Proteomes" id="UP001257914">
    <property type="component" value="Unassembled WGS sequence"/>
</dbReference>
<keyword evidence="1" id="KW-0812">Transmembrane</keyword>
<feature type="transmembrane region" description="Helical" evidence="1">
    <location>
        <begin position="79"/>
        <end position="98"/>
    </location>
</feature>
<protein>
    <submittedName>
        <fullName evidence="2">DUF2069 domain-containing protein</fullName>
    </submittedName>
</protein>
<organism evidence="2 3">
    <name type="scientific">Psychrosphaera aquimarina</name>
    <dbReference type="NCBI Taxonomy" id="2044854"/>
    <lineage>
        <taxon>Bacteria</taxon>
        <taxon>Pseudomonadati</taxon>
        <taxon>Pseudomonadota</taxon>
        <taxon>Gammaproteobacteria</taxon>
        <taxon>Alteromonadales</taxon>
        <taxon>Pseudoalteromonadaceae</taxon>
        <taxon>Psychrosphaera</taxon>
    </lineage>
</organism>
<keyword evidence="1" id="KW-1133">Transmembrane helix</keyword>
<evidence type="ECO:0000313" key="3">
    <source>
        <dbReference type="Proteomes" id="UP001257914"/>
    </source>
</evidence>
<feature type="transmembrane region" description="Helical" evidence="1">
    <location>
        <begin position="26"/>
        <end position="45"/>
    </location>
</feature>
<sequence length="156" mass="18125">MQKFENVQDAFKNAPMAQFVKKLKRLGLTSYLLLVVYYPILFVLLEPNPDAASYIPMTLFWLPMLFAIKGLIQGNPYTYAWSNFVLMWCYIHGLTALWTYTGHIGLIIIEVVLLTGAFIGNTYFARYRGRELGMALPKIKEIKEQEKAFFEKRLKK</sequence>
<accession>A0ABU3R568</accession>
<reference evidence="2 3" key="1">
    <citation type="submission" date="2023-10" db="EMBL/GenBank/DDBJ databases">
        <title>Psychrosphaera aquimaarina strain SW33 isolated from seawater.</title>
        <authorList>
            <person name="Bayburt H."/>
            <person name="Kim J.M."/>
            <person name="Choi B.J."/>
            <person name="Jeon C.O."/>
        </authorList>
    </citation>
    <scope>NUCLEOTIDE SEQUENCE [LARGE SCALE GENOMIC DNA]</scope>
    <source>
        <strain evidence="2 3">KCTC 52743</strain>
    </source>
</reference>
<evidence type="ECO:0000256" key="1">
    <source>
        <dbReference type="SAM" id="Phobius"/>
    </source>
</evidence>
<dbReference type="RefSeq" id="WP_216055045.1">
    <property type="nucleotide sequence ID" value="NZ_JAWCUA010000010.1"/>
</dbReference>
<feature type="transmembrane region" description="Helical" evidence="1">
    <location>
        <begin position="104"/>
        <end position="124"/>
    </location>
</feature>
<feature type="transmembrane region" description="Helical" evidence="1">
    <location>
        <begin position="51"/>
        <end position="72"/>
    </location>
</feature>
<keyword evidence="1" id="KW-0472">Membrane</keyword>
<keyword evidence="3" id="KW-1185">Reference proteome</keyword>
<dbReference type="InterPro" id="IPR018643">
    <property type="entry name" value="DUF2069_membrane"/>
</dbReference>
<evidence type="ECO:0000313" key="2">
    <source>
        <dbReference type="EMBL" id="MDU0114826.1"/>
    </source>
</evidence>
<name>A0ABU3R568_9GAMM</name>